<dbReference type="GO" id="GO:0005654">
    <property type="term" value="C:nucleoplasm"/>
    <property type="evidence" value="ECO:0007669"/>
    <property type="project" value="UniProtKB-SubCell"/>
</dbReference>
<dbReference type="GO" id="GO:0071819">
    <property type="term" value="C:DUBm complex"/>
    <property type="evidence" value="ECO:0007669"/>
    <property type="project" value="UniProtKB-UniRule"/>
</dbReference>
<evidence type="ECO:0000313" key="2">
    <source>
        <dbReference type="EMBL" id="CEQ38889.1"/>
    </source>
</evidence>
<dbReference type="HAMAP" id="MF_03046">
    <property type="entry name" value="ENY2_Sus1"/>
    <property type="match status" value="1"/>
</dbReference>
<comment type="subunit">
    <text evidence="1">Component of the nuclear pore complex (NPC)-associated TREX-2 complex (transcription and export complex 2), composed of at least SUS1, SAC3, THP1, SEM1, and CDC31. TREX-2 contains 2 SUS1 chains. The TREX-2 complex interacts with the nucleoporin NUP1. Component of the 1.8 MDa SAGA transcription coactivator-HAT complex. SAGA is built of 5 distinct domains with specialized functions. Within the SAGA complex, SUS1, SGF11, SGF73 and UBP8 form an additional subcomplex of SAGA called the DUB module (deubiquitination module). Interacts directly with THP1, SAC3, SGF11, and with the RNA polymerase II.</text>
</comment>
<dbReference type="Pfam" id="PF10163">
    <property type="entry name" value="EnY2"/>
    <property type="match status" value="1"/>
</dbReference>
<dbReference type="GO" id="GO:0015031">
    <property type="term" value="P:protein transport"/>
    <property type="evidence" value="ECO:0007669"/>
    <property type="project" value="UniProtKB-KW"/>
</dbReference>
<dbReference type="PANTHER" id="PTHR12514">
    <property type="entry name" value="ENHANCER OF YELLOW 2 TRANSCRIPTION FACTOR"/>
    <property type="match status" value="1"/>
</dbReference>
<dbReference type="AlphaFoldDB" id="A0A0D6EFZ3"/>
<accession>A0A0D6EFZ3</accession>
<keyword evidence="1" id="KW-0010">Activator</keyword>
<proteinExistence type="inferred from homology"/>
<keyword evidence="1" id="KW-0805">Transcription regulation</keyword>
<dbReference type="GO" id="GO:0070390">
    <property type="term" value="C:transcription export complex 2"/>
    <property type="evidence" value="ECO:0007669"/>
    <property type="project" value="UniProtKB-UniRule"/>
</dbReference>
<organism evidence="2 3">
    <name type="scientific">Sporidiobolus salmonicolor</name>
    <name type="common">Yeast-like fungus</name>
    <name type="synonym">Sporobolomyces salmonicolor</name>
    <dbReference type="NCBI Taxonomy" id="5005"/>
    <lineage>
        <taxon>Eukaryota</taxon>
        <taxon>Fungi</taxon>
        <taxon>Dikarya</taxon>
        <taxon>Basidiomycota</taxon>
        <taxon>Pucciniomycotina</taxon>
        <taxon>Microbotryomycetes</taxon>
        <taxon>Sporidiobolales</taxon>
        <taxon>Sporidiobolaceae</taxon>
        <taxon>Sporobolomyces</taxon>
    </lineage>
</organism>
<keyword evidence="1" id="KW-0804">Transcription</keyword>
<dbReference type="Proteomes" id="UP000243876">
    <property type="component" value="Unassembled WGS sequence"/>
</dbReference>
<dbReference type="GO" id="GO:0003713">
    <property type="term" value="F:transcription coactivator activity"/>
    <property type="evidence" value="ECO:0007669"/>
    <property type="project" value="UniProtKB-UniRule"/>
</dbReference>
<comment type="subcellular location">
    <subcellularLocation>
        <location evidence="1">Nucleus</location>
        <location evidence="1">Nucleoplasm</location>
    </subcellularLocation>
    <subcellularLocation>
        <location evidence="1">Cytoplasm</location>
        <location evidence="1">P-body</location>
    </subcellularLocation>
</comment>
<gene>
    <name evidence="2" type="primary">SPOSA6832_00363</name>
    <name evidence="1" type="synonym">SUS1</name>
</gene>
<keyword evidence="1" id="KW-0156">Chromatin regulator</keyword>
<keyword evidence="3" id="KW-1185">Reference proteome</keyword>
<evidence type="ECO:0000313" key="3">
    <source>
        <dbReference type="Proteomes" id="UP000243876"/>
    </source>
</evidence>
<reference evidence="3" key="1">
    <citation type="submission" date="2015-02" db="EMBL/GenBank/DDBJ databases">
        <authorList>
            <person name="Gon?alves P."/>
        </authorList>
    </citation>
    <scope>NUCLEOTIDE SEQUENCE [LARGE SCALE GENOMIC DNA]</scope>
</reference>
<comment type="function">
    <text evidence="1">Involved in mRNA export coupled transcription activation by association with both the TREX-2 and the SAGA complexes. At the promoters, SAGA is required for recruitment of the basal transcription machinery. It influences RNA polymerase II transcriptional activity through different activities such as TBP interaction and promoter selectivity, interaction with transcription activators, and chromatin modification through histone acetylation and deubiquitination. Within the SAGA complex, participates to a subcomplex required for deubiquitination of H2B and for the maintenance of steady-state H3 methylation levels. The TREX-2 complex functions in docking export-competent ribonucleoprotein particles (mRNPs) to the nuclear entrance of the nuclear pore complex (nuclear basket). TREX-2 participates in mRNA export and accurate chromatin positioning in the nucleus by tethering genes to the nuclear periphery. May also be involved in cytoplasmic mRNA decay by interaction with components of P-bodies.</text>
</comment>
<dbReference type="GO" id="GO:0006325">
    <property type="term" value="P:chromatin organization"/>
    <property type="evidence" value="ECO:0007669"/>
    <property type="project" value="UniProtKB-KW"/>
</dbReference>
<keyword evidence="1" id="KW-0539">Nucleus</keyword>
<keyword evidence="1" id="KW-0811">Translocation</keyword>
<keyword evidence="1" id="KW-0963">Cytoplasm</keyword>
<dbReference type="EMBL" id="CENE01000001">
    <property type="protein sequence ID" value="CEQ38889.1"/>
    <property type="molecule type" value="Genomic_DNA"/>
</dbReference>
<keyword evidence="1" id="KW-0509">mRNA transport</keyword>
<dbReference type="OrthoDB" id="6221744at2759"/>
<dbReference type="InterPro" id="IPR018783">
    <property type="entry name" value="TF_ENY2"/>
</dbReference>
<keyword evidence="1" id="KW-0653">Protein transport</keyword>
<name>A0A0D6EFZ3_SPOSA</name>
<keyword evidence="1" id="KW-0813">Transport</keyword>
<dbReference type="GO" id="GO:0006406">
    <property type="term" value="P:mRNA export from nucleus"/>
    <property type="evidence" value="ECO:0007669"/>
    <property type="project" value="UniProtKB-UniRule"/>
</dbReference>
<dbReference type="GO" id="GO:0000124">
    <property type="term" value="C:SAGA complex"/>
    <property type="evidence" value="ECO:0007669"/>
    <property type="project" value="UniProtKB-UniRule"/>
</dbReference>
<comment type="similarity">
    <text evidence="1">Belongs to the ENY2 family.</text>
</comment>
<dbReference type="GO" id="GO:0005643">
    <property type="term" value="C:nuclear pore"/>
    <property type="evidence" value="ECO:0007669"/>
    <property type="project" value="UniProtKB-UniRule"/>
</dbReference>
<protein>
    <recommendedName>
        <fullName evidence="1">Transcription and mRNA export factor SUS1</fullName>
    </recommendedName>
</protein>
<dbReference type="GO" id="GO:0006368">
    <property type="term" value="P:transcription elongation by RNA polymerase II"/>
    <property type="evidence" value="ECO:0007669"/>
    <property type="project" value="UniProtKB-UniRule"/>
</dbReference>
<dbReference type="InterPro" id="IPR038212">
    <property type="entry name" value="TF_EnY2_sf"/>
</dbReference>
<sequence length="104" mass="11675">MSSSTDSAAAPQLSRQDLHDALRTRLIQSGEYSRVMEVLRHRLDAAAWADQVRDVAREKARVQDPPNLHQLIEELEPTALGMIPPEVRAEVEKMVQSFVSQAVE</sequence>
<dbReference type="GO" id="GO:0000932">
    <property type="term" value="C:P-body"/>
    <property type="evidence" value="ECO:0007669"/>
    <property type="project" value="UniProtKB-SubCell"/>
</dbReference>
<dbReference type="Gene3D" id="1.10.246.140">
    <property type="match status" value="1"/>
</dbReference>
<evidence type="ECO:0000256" key="1">
    <source>
        <dbReference type="HAMAP-Rule" id="MF_03046"/>
    </source>
</evidence>